<sequence>MLWLPHFGIFNCFTVVSNDWLLHPAVAKLLAFAGFQSLNETQDIGVPRLEGMNLHESRWKFENSRQLRHKKELRVGVPITDINRARGKQDSPVKSVRWLYSRSQCLVPWILKSEVSIPHQSQRHDSLFLGFKILGISMPCQSPGISMPCQSLGLEAWFLGFKISEISMPYQSPSLDAWHLDALPIPRSRCLVPWIQNFRGLDALPIPRGLDAWFLGFKFLGISMLCQSPGFDAWFLGFKFSGISMPCQSPGLDAWFLGFKISGVLMPCQSPGLDAWFLGFKISGVLMPCQSPGLDAWGLDAVPIPRISMPGSLDLKFQGSRCPANPQGSRCPANPQVSMHCSLDLRFHGSRCPANP</sequence>
<comment type="caution">
    <text evidence="1">The sequence shown here is derived from an EMBL/GenBank/DDBJ whole genome shotgun (WGS) entry which is preliminary data.</text>
</comment>
<name>A0A834TQJ8_9FABA</name>
<keyword evidence="2" id="KW-1185">Reference proteome</keyword>
<accession>A0A834TQJ8</accession>
<proteinExistence type="predicted"/>
<protein>
    <submittedName>
        <fullName evidence="1">Uncharacterized protein</fullName>
    </submittedName>
</protein>
<evidence type="ECO:0000313" key="2">
    <source>
        <dbReference type="Proteomes" id="UP000634136"/>
    </source>
</evidence>
<reference evidence="1" key="1">
    <citation type="submission" date="2020-09" db="EMBL/GenBank/DDBJ databases">
        <title>Genome-Enabled Discovery of Anthraquinone Biosynthesis in Senna tora.</title>
        <authorList>
            <person name="Kang S.-H."/>
            <person name="Pandey R.P."/>
            <person name="Lee C.-M."/>
            <person name="Sim J.-S."/>
            <person name="Jeong J.-T."/>
            <person name="Choi B.-S."/>
            <person name="Jung M."/>
            <person name="Ginzburg D."/>
            <person name="Zhao K."/>
            <person name="Won S.Y."/>
            <person name="Oh T.-J."/>
            <person name="Yu Y."/>
            <person name="Kim N.-H."/>
            <person name="Lee O.R."/>
            <person name="Lee T.-H."/>
            <person name="Bashyal P."/>
            <person name="Kim T.-S."/>
            <person name="Lee W.-H."/>
            <person name="Kawkins C."/>
            <person name="Kim C.-K."/>
            <person name="Kim J.S."/>
            <person name="Ahn B.O."/>
            <person name="Rhee S.Y."/>
            <person name="Sohng J.K."/>
        </authorList>
    </citation>
    <scope>NUCLEOTIDE SEQUENCE</scope>
    <source>
        <tissue evidence="1">Leaf</tissue>
    </source>
</reference>
<gene>
    <name evidence="1" type="ORF">G2W53_018022</name>
</gene>
<organism evidence="1 2">
    <name type="scientific">Senna tora</name>
    <dbReference type="NCBI Taxonomy" id="362788"/>
    <lineage>
        <taxon>Eukaryota</taxon>
        <taxon>Viridiplantae</taxon>
        <taxon>Streptophyta</taxon>
        <taxon>Embryophyta</taxon>
        <taxon>Tracheophyta</taxon>
        <taxon>Spermatophyta</taxon>
        <taxon>Magnoliopsida</taxon>
        <taxon>eudicotyledons</taxon>
        <taxon>Gunneridae</taxon>
        <taxon>Pentapetalae</taxon>
        <taxon>rosids</taxon>
        <taxon>fabids</taxon>
        <taxon>Fabales</taxon>
        <taxon>Fabaceae</taxon>
        <taxon>Caesalpinioideae</taxon>
        <taxon>Cassia clade</taxon>
        <taxon>Senna</taxon>
    </lineage>
</organism>
<evidence type="ECO:0000313" key="1">
    <source>
        <dbReference type="EMBL" id="KAF7826858.1"/>
    </source>
</evidence>
<dbReference type="EMBL" id="JAAIUW010000006">
    <property type="protein sequence ID" value="KAF7826858.1"/>
    <property type="molecule type" value="Genomic_DNA"/>
</dbReference>
<dbReference type="AlphaFoldDB" id="A0A834TQJ8"/>
<dbReference type="Proteomes" id="UP000634136">
    <property type="component" value="Unassembled WGS sequence"/>
</dbReference>